<reference evidence="1" key="1">
    <citation type="submission" date="2022-07" db="EMBL/GenBank/DDBJ databases">
        <title>Genome Sequence of Xylaria arbuscula.</title>
        <authorList>
            <person name="Buettner E."/>
        </authorList>
    </citation>
    <scope>NUCLEOTIDE SEQUENCE</scope>
    <source>
        <strain evidence="1">VT107</strain>
    </source>
</reference>
<comment type="caution">
    <text evidence="1">The sequence shown here is derived from an EMBL/GenBank/DDBJ whole genome shotgun (WGS) entry which is preliminary data.</text>
</comment>
<name>A0A9W8NAE6_9PEZI</name>
<keyword evidence="2" id="KW-1185">Reference proteome</keyword>
<dbReference type="AlphaFoldDB" id="A0A9W8NAE6"/>
<gene>
    <name evidence="1" type="ORF">NPX13_g7533</name>
</gene>
<evidence type="ECO:0000313" key="1">
    <source>
        <dbReference type="EMBL" id="KAJ3565364.1"/>
    </source>
</evidence>
<organism evidence="1 2">
    <name type="scientific">Xylaria arbuscula</name>
    <dbReference type="NCBI Taxonomy" id="114810"/>
    <lineage>
        <taxon>Eukaryota</taxon>
        <taxon>Fungi</taxon>
        <taxon>Dikarya</taxon>
        <taxon>Ascomycota</taxon>
        <taxon>Pezizomycotina</taxon>
        <taxon>Sordariomycetes</taxon>
        <taxon>Xylariomycetidae</taxon>
        <taxon>Xylariales</taxon>
        <taxon>Xylariaceae</taxon>
        <taxon>Xylaria</taxon>
    </lineage>
</organism>
<dbReference type="EMBL" id="JANPWZ010001495">
    <property type="protein sequence ID" value="KAJ3565364.1"/>
    <property type="molecule type" value="Genomic_DNA"/>
</dbReference>
<dbReference type="Proteomes" id="UP001148614">
    <property type="component" value="Unassembled WGS sequence"/>
</dbReference>
<sequence>MFENLDQVIDGAHAGARAAASLCGAVVGDVEPLDLHLGRVADVHDAGPHAAVRPDVHNNAQRVGRCLQLDGGNFLTVDVPVARAGRPVVAVLLPFGPGRGHLNGAGGTVCGAGLVCIVHDVGLLLGEDLDVALPVRVEELVS</sequence>
<proteinExistence type="predicted"/>
<protein>
    <submittedName>
        <fullName evidence="1">Uncharacterized protein</fullName>
    </submittedName>
</protein>
<evidence type="ECO:0000313" key="2">
    <source>
        <dbReference type="Proteomes" id="UP001148614"/>
    </source>
</evidence>
<accession>A0A9W8NAE6</accession>